<dbReference type="OrthoDB" id="3267074at2759"/>
<dbReference type="AlphaFoldDB" id="A0A9P6TFY1"/>
<proteinExistence type="predicted"/>
<gene>
    <name evidence="1" type="ORF">CROQUDRAFT_87327</name>
</gene>
<protein>
    <recommendedName>
        <fullName evidence="3">RNase H type-1 domain-containing protein</fullName>
    </recommendedName>
</protein>
<comment type="caution">
    <text evidence="1">The sequence shown here is derived from an EMBL/GenBank/DDBJ whole genome shotgun (WGS) entry which is preliminary data.</text>
</comment>
<organism evidence="1 2">
    <name type="scientific">Cronartium quercuum f. sp. fusiforme G11</name>
    <dbReference type="NCBI Taxonomy" id="708437"/>
    <lineage>
        <taxon>Eukaryota</taxon>
        <taxon>Fungi</taxon>
        <taxon>Dikarya</taxon>
        <taxon>Basidiomycota</taxon>
        <taxon>Pucciniomycotina</taxon>
        <taxon>Pucciniomycetes</taxon>
        <taxon>Pucciniales</taxon>
        <taxon>Coleosporiaceae</taxon>
        <taxon>Cronartium</taxon>
    </lineage>
</organism>
<evidence type="ECO:0000313" key="1">
    <source>
        <dbReference type="EMBL" id="KAG0150877.1"/>
    </source>
</evidence>
<sequence length="163" mass="18244">MKIKWTINIELYWAPEHEGIPLNEQTDAAVGKVAEDQTNPVRLKVSLSFLKARAREMFTKRGVPLNRPPCTTSGHQIADALDRLEKGQVAVSFQLRSGHSPLRQYLKRIKAENTAAWPHCGLTESTAHFLVYCEKICEGEASLLEPTSEGQIQDEIQKCSKAT</sequence>
<name>A0A9P6TFY1_9BASI</name>
<accession>A0A9P6TFY1</accession>
<dbReference type="Proteomes" id="UP000886653">
    <property type="component" value="Unassembled WGS sequence"/>
</dbReference>
<evidence type="ECO:0000313" key="2">
    <source>
        <dbReference type="Proteomes" id="UP000886653"/>
    </source>
</evidence>
<reference evidence="1" key="1">
    <citation type="submission" date="2013-11" db="EMBL/GenBank/DDBJ databases">
        <title>Genome sequence of the fusiform rust pathogen reveals effectors for host alternation and coevolution with pine.</title>
        <authorList>
            <consortium name="DOE Joint Genome Institute"/>
            <person name="Smith K."/>
            <person name="Pendleton A."/>
            <person name="Kubisiak T."/>
            <person name="Anderson C."/>
            <person name="Salamov A."/>
            <person name="Aerts A."/>
            <person name="Riley R."/>
            <person name="Clum A."/>
            <person name="Lindquist E."/>
            <person name="Ence D."/>
            <person name="Campbell M."/>
            <person name="Kronenberg Z."/>
            <person name="Feau N."/>
            <person name="Dhillon B."/>
            <person name="Hamelin R."/>
            <person name="Burleigh J."/>
            <person name="Smith J."/>
            <person name="Yandell M."/>
            <person name="Nelson C."/>
            <person name="Grigoriev I."/>
            <person name="Davis J."/>
        </authorList>
    </citation>
    <scope>NUCLEOTIDE SEQUENCE</scope>
    <source>
        <strain evidence="1">G11</strain>
    </source>
</reference>
<keyword evidence="2" id="KW-1185">Reference proteome</keyword>
<dbReference type="EMBL" id="MU167216">
    <property type="protein sequence ID" value="KAG0150877.1"/>
    <property type="molecule type" value="Genomic_DNA"/>
</dbReference>
<evidence type="ECO:0008006" key="3">
    <source>
        <dbReference type="Google" id="ProtNLM"/>
    </source>
</evidence>